<dbReference type="Pfam" id="PF07076">
    <property type="entry name" value="DUF1344"/>
    <property type="match status" value="1"/>
</dbReference>
<evidence type="ECO:0008006" key="4">
    <source>
        <dbReference type="Google" id="ProtNLM"/>
    </source>
</evidence>
<accession>A0A2N9VRD6</accession>
<proteinExistence type="predicted"/>
<dbReference type="EMBL" id="MZMT01000053">
    <property type="protein sequence ID" value="PIO42054.1"/>
    <property type="molecule type" value="Genomic_DNA"/>
</dbReference>
<comment type="caution">
    <text evidence="2">The sequence shown here is derived from an EMBL/GenBank/DDBJ whole genome shotgun (WGS) entry which is preliminary data.</text>
</comment>
<organism evidence="2 3">
    <name type="scientific">Phyllobacterium zundukense</name>
    <dbReference type="NCBI Taxonomy" id="1867719"/>
    <lineage>
        <taxon>Bacteria</taxon>
        <taxon>Pseudomonadati</taxon>
        <taxon>Pseudomonadota</taxon>
        <taxon>Alphaproteobacteria</taxon>
        <taxon>Hyphomicrobiales</taxon>
        <taxon>Phyllobacteriaceae</taxon>
        <taxon>Phyllobacterium</taxon>
    </lineage>
</organism>
<feature type="chain" id="PRO_5014705708" description="DUF1344 domain-containing protein" evidence="1">
    <location>
        <begin position="22"/>
        <end position="84"/>
    </location>
</feature>
<keyword evidence="1" id="KW-0732">Signal</keyword>
<evidence type="ECO:0000256" key="1">
    <source>
        <dbReference type="SAM" id="SignalP"/>
    </source>
</evidence>
<dbReference type="OrthoDB" id="7872012at2"/>
<protein>
    <recommendedName>
        <fullName evidence="4">DUF1344 domain-containing protein</fullName>
    </recommendedName>
</protein>
<sequence length="84" mass="9367">MRFIVATFMFVASLFPVGALADDAQGKITNIDADNSTITLDDGKVYKLPGEFDLSVIEEGMKVTLMFDVVNKERFITDIEETQE</sequence>
<keyword evidence="3" id="KW-1185">Reference proteome</keyword>
<name>A0A2N9VRD6_9HYPH</name>
<dbReference type="RefSeq" id="WP_099999815.1">
    <property type="nucleotide sequence ID" value="NZ_CP017940.1"/>
</dbReference>
<evidence type="ECO:0000313" key="3">
    <source>
        <dbReference type="Proteomes" id="UP000232163"/>
    </source>
</evidence>
<dbReference type="Proteomes" id="UP000232163">
    <property type="component" value="Unassembled WGS sequence"/>
</dbReference>
<dbReference type="KEGG" id="pht:BLM14_13235"/>
<dbReference type="InterPro" id="IPR009780">
    <property type="entry name" value="DUF1344"/>
</dbReference>
<feature type="signal peptide" evidence="1">
    <location>
        <begin position="1"/>
        <end position="21"/>
    </location>
</feature>
<evidence type="ECO:0000313" key="2">
    <source>
        <dbReference type="EMBL" id="PIO42054.1"/>
    </source>
</evidence>
<dbReference type="AlphaFoldDB" id="A0A2N9VRD6"/>
<reference evidence="2 3" key="1">
    <citation type="journal article" date="2017" name="Int J Environ Stud">
        <title>Does the Miocene-Pliocene relict legume Oxytropis triphylla form nitrogen-fixing nodules with a combination of bacterial strains?</title>
        <authorList>
            <person name="Safronova V."/>
            <person name="Belimov A."/>
            <person name="Sazanova A."/>
            <person name="Kuznetsova I."/>
            <person name="Popova J."/>
            <person name="Andronov E."/>
            <person name="Verkhozina A."/>
            <person name="Tikhonovich I."/>
        </authorList>
    </citation>
    <scope>NUCLEOTIDE SEQUENCE [LARGE SCALE GENOMIC DNA]</scope>
    <source>
        <strain evidence="2 3">Tri-38</strain>
    </source>
</reference>
<gene>
    <name evidence="2" type="ORF">B5P45_23695</name>
</gene>